<organism evidence="1 2">
    <name type="scientific">Ferrimicrobium acidiphilum</name>
    <dbReference type="NCBI Taxonomy" id="121039"/>
    <lineage>
        <taxon>Bacteria</taxon>
        <taxon>Bacillati</taxon>
        <taxon>Actinomycetota</taxon>
        <taxon>Acidimicrobiia</taxon>
        <taxon>Acidimicrobiales</taxon>
        <taxon>Acidimicrobiaceae</taxon>
        <taxon>Ferrimicrobium</taxon>
    </lineage>
</organism>
<evidence type="ECO:0000313" key="2">
    <source>
        <dbReference type="Proteomes" id="UP001560267"/>
    </source>
</evidence>
<dbReference type="Proteomes" id="UP001560267">
    <property type="component" value="Unassembled WGS sequence"/>
</dbReference>
<dbReference type="EMBL" id="JBFSHR010000017">
    <property type="protein sequence ID" value="MEX6429481.1"/>
    <property type="molecule type" value="Genomic_DNA"/>
</dbReference>
<dbReference type="Gene3D" id="3.30.530.20">
    <property type="match status" value="1"/>
</dbReference>
<proteinExistence type="predicted"/>
<reference evidence="1 2" key="1">
    <citation type="submission" date="2024-07" db="EMBL/GenBank/DDBJ databases">
        <title>Draft Genome Sequence of Ferrimicrobium acidiphilum Strain YE2023, Isolated from a Pulp of Bioleach Reactor.</title>
        <authorList>
            <person name="Elkina Y.A."/>
            <person name="Bulaeva A.G."/>
            <person name="Beletsky A.V."/>
            <person name="Mardanov A.V."/>
        </authorList>
    </citation>
    <scope>NUCLEOTIDE SEQUENCE [LARGE SCALE GENOMIC DNA]</scope>
    <source>
        <strain evidence="1 2">YE2023</strain>
    </source>
</reference>
<evidence type="ECO:0008006" key="3">
    <source>
        <dbReference type="Google" id="ProtNLM"/>
    </source>
</evidence>
<dbReference type="InterPro" id="IPR023393">
    <property type="entry name" value="START-like_dom_sf"/>
</dbReference>
<protein>
    <recommendedName>
        <fullName evidence="3">Polyketide cyclase / dehydrase and lipid transport</fullName>
    </recommendedName>
</protein>
<evidence type="ECO:0000313" key="1">
    <source>
        <dbReference type="EMBL" id="MEX6429481.1"/>
    </source>
</evidence>
<dbReference type="RefSeq" id="WP_369084434.1">
    <property type="nucleotide sequence ID" value="NZ_JBFSHR010000017.1"/>
</dbReference>
<comment type="caution">
    <text evidence="1">The sequence shown here is derived from an EMBL/GenBank/DDBJ whole genome shotgun (WGS) entry which is preliminary data.</text>
</comment>
<accession>A0ABV3Y1P1</accession>
<dbReference type="SUPFAM" id="SSF55961">
    <property type="entry name" value="Bet v1-like"/>
    <property type="match status" value="1"/>
</dbReference>
<name>A0ABV3Y1P1_9ACTN</name>
<gene>
    <name evidence="1" type="ORF">AB6A68_06460</name>
</gene>
<sequence>MTHIHIERALGIPISAAWLELADIAHHVDWMADALTIEFETSQRRGPGTCFTCQTKVGPFRSRDRMEIISWVEGASIGVRHRGLITGEGLLALRPVASNDACSVSWTEELHFRVFVGGALTAYVAEPILTKLWHQNLSRFEDCARRRLESPGR</sequence>
<keyword evidence="2" id="KW-1185">Reference proteome</keyword>